<dbReference type="AlphaFoldDB" id="A0A1S1V6R7"/>
<keyword evidence="4 5" id="KW-0472">Membrane</keyword>
<evidence type="ECO:0000256" key="2">
    <source>
        <dbReference type="ARBA" id="ARBA00022692"/>
    </source>
</evidence>
<keyword evidence="2 5" id="KW-0812">Transmembrane</keyword>
<organism evidence="7 8">
    <name type="scientific">Andreesenia angusta</name>
    <dbReference type="NCBI Taxonomy" id="39480"/>
    <lineage>
        <taxon>Bacteria</taxon>
        <taxon>Bacillati</taxon>
        <taxon>Bacillota</taxon>
        <taxon>Tissierellia</taxon>
        <taxon>Tissierellales</taxon>
        <taxon>Gottschalkiaceae</taxon>
        <taxon>Andreesenia</taxon>
    </lineage>
</organism>
<evidence type="ECO:0000256" key="4">
    <source>
        <dbReference type="ARBA" id="ARBA00023136"/>
    </source>
</evidence>
<evidence type="ECO:0000313" key="8">
    <source>
        <dbReference type="Proteomes" id="UP000180254"/>
    </source>
</evidence>
<feature type="transmembrane region" description="Helical" evidence="5">
    <location>
        <begin position="58"/>
        <end position="77"/>
    </location>
</feature>
<name>A0A1S1V6R7_9FIRM</name>
<evidence type="ECO:0000259" key="6">
    <source>
        <dbReference type="Pfam" id="PF00999"/>
    </source>
</evidence>
<accession>A0A1S1V6R7</accession>
<dbReference type="OrthoDB" id="9790604at2"/>
<dbReference type="InterPro" id="IPR038770">
    <property type="entry name" value="Na+/solute_symporter_sf"/>
</dbReference>
<dbReference type="InterPro" id="IPR051843">
    <property type="entry name" value="CPA1_transporter"/>
</dbReference>
<sequence>MIASTFLILSLGIAFNKIFKALKLPGLLGMILLGMAIGPYGADLLDSSMIEISPDIRMIALVVILLRAGLGINKDVLKSVGTISLKMSFIPCVVEGIAIMICSRYLLGISYVEAGMLGFIVAAVSPAVIVPFMIELKERKLGTSKGIPIIILSGASIDDIFAITIFTAFLNIYFGEGLSALSLLGVPAKIIGGLFAGFMLGYVIYRVYRSGRVLEQNNERLLLVLASGLFMVMLEKSIAISGLLGVMTMGFFLLEKLKDKVKPLEKGLNDIWFFAQIFLFVLIGSEVNISVALDMGIKSIAIIIIGIIARGIGVMISLLGSKLNAKERLFCAIAYIPKATVQAAIGAIPLSRGVESGEAILAISVLAILLTAPIGAIGMELSANKLLSEK</sequence>
<feature type="transmembrane region" description="Helical" evidence="5">
    <location>
        <begin position="89"/>
        <end position="108"/>
    </location>
</feature>
<comment type="caution">
    <text evidence="7">The sequence shown here is derived from an EMBL/GenBank/DDBJ whole genome shotgun (WGS) entry which is preliminary data.</text>
</comment>
<dbReference type="PANTHER" id="PTHR31102:SF1">
    <property type="entry name" value="CATION_H+ EXCHANGER DOMAIN-CONTAINING PROTEIN"/>
    <property type="match status" value="1"/>
</dbReference>
<dbReference type="Proteomes" id="UP000180254">
    <property type="component" value="Unassembled WGS sequence"/>
</dbReference>
<gene>
    <name evidence="7" type="primary">nhaP2_2</name>
    <name evidence="7" type="ORF">EUAN_15480</name>
</gene>
<evidence type="ECO:0000313" key="7">
    <source>
        <dbReference type="EMBL" id="OHW62100.1"/>
    </source>
</evidence>
<feature type="transmembrane region" description="Helical" evidence="5">
    <location>
        <begin position="186"/>
        <end position="208"/>
    </location>
</feature>
<feature type="domain" description="Cation/H+ exchanger transmembrane" evidence="6">
    <location>
        <begin position="8"/>
        <end position="375"/>
    </location>
</feature>
<feature type="transmembrane region" description="Helical" evidence="5">
    <location>
        <begin position="146"/>
        <end position="174"/>
    </location>
</feature>
<evidence type="ECO:0000256" key="1">
    <source>
        <dbReference type="ARBA" id="ARBA00004141"/>
    </source>
</evidence>
<keyword evidence="8" id="KW-1185">Reference proteome</keyword>
<dbReference type="Pfam" id="PF00999">
    <property type="entry name" value="Na_H_Exchanger"/>
    <property type="match status" value="1"/>
</dbReference>
<keyword evidence="3 5" id="KW-1133">Transmembrane helix</keyword>
<dbReference type="RefSeq" id="WP_071063339.1">
    <property type="nucleotide sequence ID" value="NZ_MKIE01000005.1"/>
</dbReference>
<dbReference type="STRING" id="39480.EUAN_15480"/>
<feature type="transmembrane region" description="Helical" evidence="5">
    <location>
        <begin position="114"/>
        <end position="134"/>
    </location>
</feature>
<dbReference type="GO" id="GO:0016020">
    <property type="term" value="C:membrane"/>
    <property type="evidence" value="ECO:0007669"/>
    <property type="project" value="UniProtKB-SubCell"/>
</dbReference>
<evidence type="ECO:0000256" key="3">
    <source>
        <dbReference type="ARBA" id="ARBA00022989"/>
    </source>
</evidence>
<evidence type="ECO:0000256" key="5">
    <source>
        <dbReference type="SAM" id="Phobius"/>
    </source>
</evidence>
<feature type="transmembrane region" description="Helical" evidence="5">
    <location>
        <begin position="300"/>
        <end position="320"/>
    </location>
</feature>
<dbReference type="EMBL" id="MKIE01000005">
    <property type="protein sequence ID" value="OHW62100.1"/>
    <property type="molecule type" value="Genomic_DNA"/>
</dbReference>
<feature type="transmembrane region" description="Helical" evidence="5">
    <location>
        <begin position="220"/>
        <end position="253"/>
    </location>
</feature>
<comment type="subcellular location">
    <subcellularLocation>
        <location evidence="1">Membrane</location>
        <topology evidence="1">Multi-pass membrane protein</topology>
    </subcellularLocation>
</comment>
<proteinExistence type="predicted"/>
<dbReference type="GO" id="GO:0015297">
    <property type="term" value="F:antiporter activity"/>
    <property type="evidence" value="ECO:0007669"/>
    <property type="project" value="InterPro"/>
</dbReference>
<dbReference type="GO" id="GO:1902600">
    <property type="term" value="P:proton transmembrane transport"/>
    <property type="evidence" value="ECO:0007669"/>
    <property type="project" value="InterPro"/>
</dbReference>
<feature type="transmembrane region" description="Helical" evidence="5">
    <location>
        <begin position="359"/>
        <end position="381"/>
    </location>
</feature>
<dbReference type="PANTHER" id="PTHR31102">
    <property type="match status" value="1"/>
</dbReference>
<feature type="transmembrane region" description="Helical" evidence="5">
    <location>
        <begin position="21"/>
        <end position="38"/>
    </location>
</feature>
<reference evidence="7 8" key="1">
    <citation type="submission" date="2016-09" db="EMBL/GenBank/DDBJ databases">
        <title>Genome sequence of Eubacterium angustum.</title>
        <authorList>
            <person name="Poehlein A."/>
            <person name="Daniel R."/>
        </authorList>
    </citation>
    <scope>NUCLEOTIDE SEQUENCE [LARGE SCALE GENOMIC DNA]</scope>
    <source>
        <strain evidence="7 8">DSM 1989</strain>
    </source>
</reference>
<dbReference type="InterPro" id="IPR006153">
    <property type="entry name" value="Cation/H_exchanger_TM"/>
</dbReference>
<feature type="transmembrane region" description="Helical" evidence="5">
    <location>
        <begin position="273"/>
        <end position="293"/>
    </location>
</feature>
<dbReference type="Gene3D" id="1.20.1530.20">
    <property type="match status" value="1"/>
</dbReference>
<protein>
    <submittedName>
        <fullName evidence="7">K(+)/H(+) antiporter NhaP2</fullName>
    </submittedName>
</protein>